<protein>
    <submittedName>
        <fullName evidence="10">MIP family channel protein</fullName>
    </submittedName>
</protein>
<dbReference type="PROSITE" id="PS51257">
    <property type="entry name" value="PROKAR_LIPOPROTEIN"/>
    <property type="match status" value="1"/>
</dbReference>
<evidence type="ECO:0000256" key="8">
    <source>
        <dbReference type="RuleBase" id="RU000477"/>
    </source>
</evidence>
<evidence type="ECO:0000256" key="5">
    <source>
        <dbReference type="ARBA" id="ARBA00022692"/>
    </source>
</evidence>
<evidence type="ECO:0000256" key="1">
    <source>
        <dbReference type="ARBA" id="ARBA00004651"/>
    </source>
</evidence>
<dbReference type="PANTHER" id="PTHR19139:SF199">
    <property type="entry name" value="MIP17260P"/>
    <property type="match status" value="1"/>
</dbReference>
<dbReference type="KEGG" id="str:Sterm_3229"/>
<dbReference type="SUPFAM" id="SSF81338">
    <property type="entry name" value="Aquaporin-like"/>
    <property type="match status" value="1"/>
</dbReference>
<dbReference type="InterPro" id="IPR023271">
    <property type="entry name" value="Aquaporin-like"/>
</dbReference>
<comment type="subcellular location">
    <subcellularLocation>
        <location evidence="1">Cell membrane</location>
        <topology evidence="1">Multi-pass membrane protein</topology>
    </subcellularLocation>
</comment>
<dbReference type="RefSeq" id="WP_012862652.1">
    <property type="nucleotide sequence ID" value="NC_013517.1"/>
</dbReference>
<dbReference type="NCBIfam" id="TIGR00861">
    <property type="entry name" value="MIP"/>
    <property type="match status" value="1"/>
</dbReference>
<feature type="transmembrane region" description="Helical" evidence="9">
    <location>
        <begin position="35"/>
        <end position="55"/>
    </location>
</feature>
<dbReference type="HOGENOM" id="CLU_020019_3_2_0"/>
<evidence type="ECO:0000256" key="2">
    <source>
        <dbReference type="ARBA" id="ARBA00006175"/>
    </source>
</evidence>
<feature type="transmembrane region" description="Helical" evidence="9">
    <location>
        <begin position="76"/>
        <end position="98"/>
    </location>
</feature>
<dbReference type="AlphaFoldDB" id="D1APN6"/>
<keyword evidence="6 9" id="KW-1133">Transmembrane helix</keyword>
<feature type="transmembrane region" description="Helical" evidence="9">
    <location>
        <begin position="194"/>
        <end position="216"/>
    </location>
</feature>
<reference evidence="11" key="1">
    <citation type="submission" date="2009-09" db="EMBL/GenBank/DDBJ databases">
        <title>The complete chromosome of Sebaldella termitidis ATCC 33386.</title>
        <authorList>
            <consortium name="US DOE Joint Genome Institute (JGI-PGF)"/>
            <person name="Lucas S."/>
            <person name="Copeland A."/>
            <person name="Lapidus A."/>
            <person name="Glavina del Rio T."/>
            <person name="Dalin E."/>
            <person name="Tice H."/>
            <person name="Bruce D."/>
            <person name="Goodwin L."/>
            <person name="Pitluck S."/>
            <person name="Kyrpides N."/>
            <person name="Mavromatis K."/>
            <person name="Ivanova N."/>
            <person name="Mikhailova N."/>
            <person name="Sims D."/>
            <person name="Meincke L."/>
            <person name="Brettin T."/>
            <person name="Detter J.C."/>
            <person name="Han C."/>
            <person name="Larimer F."/>
            <person name="Land M."/>
            <person name="Hauser L."/>
            <person name="Markowitz V."/>
            <person name="Cheng J.F."/>
            <person name="Hugenholtz P."/>
            <person name="Woyke T."/>
            <person name="Wu D."/>
            <person name="Eisen J.A."/>
        </authorList>
    </citation>
    <scope>NUCLEOTIDE SEQUENCE [LARGE SCALE GENOMIC DNA]</scope>
    <source>
        <strain evidence="11">ATCC 33386 / NCTC 11300</strain>
    </source>
</reference>
<dbReference type="CDD" id="cd00333">
    <property type="entry name" value="MIP"/>
    <property type="match status" value="1"/>
</dbReference>
<evidence type="ECO:0000256" key="6">
    <source>
        <dbReference type="ARBA" id="ARBA00022989"/>
    </source>
</evidence>
<gene>
    <name evidence="10" type="ordered locus">Sterm_3229</name>
</gene>
<dbReference type="PROSITE" id="PS00221">
    <property type="entry name" value="MIP"/>
    <property type="match status" value="1"/>
</dbReference>
<keyword evidence="4" id="KW-1003">Cell membrane</keyword>
<sequence length="226" mass="23922">MKKYYAECLGTFTLVLFGCGSVVFAKNEVGQLGIAFAFGLSIVAMAYSIGSVSGCHINPAVTLGAWISNRIEKKEVLPYIAAQLIGAVIASGLIYMIASGSPYYSNLDGLGQNGFGYGYGGEYNVYSAAVFELVATFIFVFVILGATHKDSNTKFAGLVIGLTLVMIHIIGIQITGVSVNPARSFGPALFSTTALAQLWLFIIFPLAGGALAGYVYKKCLIFDTES</sequence>
<evidence type="ECO:0000256" key="9">
    <source>
        <dbReference type="SAM" id="Phobius"/>
    </source>
</evidence>
<feature type="transmembrane region" description="Helical" evidence="9">
    <location>
        <begin position="155"/>
        <end position="174"/>
    </location>
</feature>
<proteinExistence type="inferred from homology"/>
<dbReference type="STRING" id="526218.Sterm_3229"/>
<dbReference type="Gene3D" id="1.20.1080.10">
    <property type="entry name" value="Glycerol uptake facilitator protein"/>
    <property type="match status" value="1"/>
</dbReference>
<dbReference type="Proteomes" id="UP000000845">
    <property type="component" value="Chromosome"/>
</dbReference>
<evidence type="ECO:0000256" key="4">
    <source>
        <dbReference type="ARBA" id="ARBA00022475"/>
    </source>
</evidence>
<name>D1APN6_SEBTE</name>
<accession>D1APN6</accession>
<dbReference type="Pfam" id="PF00230">
    <property type="entry name" value="MIP"/>
    <property type="match status" value="1"/>
</dbReference>
<evidence type="ECO:0000313" key="10">
    <source>
        <dbReference type="EMBL" id="ACZ10070.1"/>
    </source>
</evidence>
<reference evidence="10 11" key="2">
    <citation type="journal article" date="2010" name="Stand. Genomic Sci.">
        <title>Complete genome sequence of Sebaldella termitidis type strain (NCTC 11300).</title>
        <authorList>
            <person name="Harmon-Smith M."/>
            <person name="Celia L."/>
            <person name="Chertkov O."/>
            <person name="Lapidus A."/>
            <person name="Copeland A."/>
            <person name="Glavina Del Rio T."/>
            <person name="Nolan M."/>
            <person name="Lucas S."/>
            <person name="Tice H."/>
            <person name="Cheng J.F."/>
            <person name="Han C."/>
            <person name="Detter J.C."/>
            <person name="Bruce D."/>
            <person name="Goodwin L."/>
            <person name="Pitluck S."/>
            <person name="Pati A."/>
            <person name="Liolios K."/>
            <person name="Ivanova N."/>
            <person name="Mavromatis K."/>
            <person name="Mikhailova N."/>
            <person name="Chen A."/>
            <person name="Palaniappan K."/>
            <person name="Land M."/>
            <person name="Hauser L."/>
            <person name="Chang Y.J."/>
            <person name="Jeffries C.D."/>
            <person name="Brettin T."/>
            <person name="Goker M."/>
            <person name="Beck B."/>
            <person name="Bristow J."/>
            <person name="Eisen J.A."/>
            <person name="Markowitz V."/>
            <person name="Hugenholtz P."/>
            <person name="Kyrpides N.C."/>
            <person name="Klenk H.P."/>
            <person name="Chen F."/>
        </authorList>
    </citation>
    <scope>NUCLEOTIDE SEQUENCE [LARGE SCALE GENOMIC DNA]</scope>
    <source>
        <strain evidence="11">ATCC 33386 / NCTC 11300</strain>
    </source>
</reference>
<keyword evidence="11" id="KW-1185">Reference proteome</keyword>
<dbReference type="PANTHER" id="PTHR19139">
    <property type="entry name" value="AQUAPORIN TRANSPORTER"/>
    <property type="match status" value="1"/>
</dbReference>
<dbReference type="EMBL" id="CP001739">
    <property type="protein sequence ID" value="ACZ10070.1"/>
    <property type="molecule type" value="Genomic_DNA"/>
</dbReference>
<evidence type="ECO:0000256" key="3">
    <source>
        <dbReference type="ARBA" id="ARBA00022448"/>
    </source>
</evidence>
<organism evidence="10 11">
    <name type="scientific">Sebaldella termitidis (strain ATCC 33386 / NCTC 11300)</name>
    <dbReference type="NCBI Taxonomy" id="526218"/>
    <lineage>
        <taxon>Bacteria</taxon>
        <taxon>Fusobacteriati</taxon>
        <taxon>Fusobacteriota</taxon>
        <taxon>Fusobacteriia</taxon>
        <taxon>Fusobacteriales</taxon>
        <taxon>Leptotrichiaceae</taxon>
        <taxon>Sebaldella</taxon>
    </lineage>
</organism>
<dbReference type="InterPro" id="IPR022357">
    <property type="entry name" value="MIP_CS"/>
</dbReference>
<dbReference type="GO" id="GO:0005886">
    <property type="term" value="C:plasma membrane"/>
    <property type="evidence" value="ECO:0007669"/>
    <property type="project" value="UniProtKB-SubCell"/>
</dbReference>
<evidence type="ECO:0000313" key="11">
    <source>
        <dbReference type="Proteomes" id="UP000000845"/>
    </source>
</evidence>
<dbReference type="InterPro" id="IPR034294">
    <property type="entry name" value="Aquaporin_transptr"/>
</dbReference>
<dbReference type="GO" id="GO:0015250">
    <property type="term" value="F:water channel activity"/>
    <property type="evidence" value="ECO:0007669"/>
    <property type="project" value="TreeGrafter"/>
</dbReference>
<keyword evidence="7 9" id="KW-0472">Membrane</keyword>
<evidence type="ECO:0000256" key="7">
    <source>
        <dbReference type="ARBA" id="ARBA00023136"/>
    </source>
</evidence>
<keyword evidence="3 8" id="KW-0813">Transport</keyword>
<dbReference type="InterPro" id="IPR000425">
    <property type="entry name" value="MIP"/>
</dbReference>
<feature type="transmembrane region" description="Helical" evidence="9">
    <location>
        <begin position="123"/>
        <end position="143"/>
    </location>
</feature>
<dbReference type="eggNOG" id="COG0580">
    <property type="taxonomic scope" value="Bacteria"/>
</dbReference>
<dbReference type="PRINTS" id="PR00783">
    <property type="entry name" value="MINTRINSICP"/>
</dbReference>
<comment type="similarity">
    <text evidence="2 8">Belongs to the MIP/aquaporin (TC 1.A.8) family.</text>
</comment>
<keyword evidence="5 8" id="KW-0812">Transmembrane</keyword>